<dbReference type="GO" id="GO:0000266">
    <property type="term" value="P:mitochondrial fission"/>
    <property type="evidence" value="ECO:0007669"/>
    <property type="project" value="TreeGrafter"/>
</dbReference>
<dbReference type="STRING" id="1284197.S8ABZ6"/>
<dbReference type="PRINTS" id="PR00195">
    <property type="entry name" value="DYNAMIN"/>
</dbReference>
<keyword evidence="1" id="KW-0547">Nucleotide-binding</keyword>
<protein>
    <recommendedName>
        <fullName evidence="8">GED domain-containing protein</fullName>
    </recommendedName>
</protein>
<dbReference type="InterPro" id="IPR000375">
    <property type="entry name" value="Dynamin_stalk"/>
</dbReference>
<dbReference type="GO" id="GO:0016020">
    <property type="term" value="C:membrane"/>
    <property type="evidence" value="ECO:0007669"/>
    <property type="project" value="TreeGrafter"/>
</dbReference>
<dbReference type="Gene3D" id="1.20.120.1240">
    <property type="entry name" value="Dynamin, middle domain"/>
    <property type="match status" value="1"/>
</dbReference>
<dbReference type="HOGENOM" id="CLU_008964_7_2_1"/>
<dbReference type="GO" id="GO:0003924">
    <property type="term" value="F:GTPase activity"/>
    <property type="evidence" value="ECO:0007669"/>
    <property type="project" value="InterPro"/>
</dbReference>
<evidence type="ECO:0000259" key="4">
    <source>
        <dbReference type="PROSITE" id="PS51388"/>
    </source>
</evidence>
<evidence type="ECO:0000313" key="7">
    <source>
        <dbReference type="Proteomes" id="UP000015100"/>
    </source>
</evidence>
<dbReference type="eggNOG" id="KOG0446">
    <property type="taxonomic scope" value="Eukaryota"/>
</dbReference>
<dbReference type="SUPFAM" id="SSF52540">
    <property type="entry name" value="P-loop containing nucleoside triphosphate hydrolases"/>
    <property type="match status" value="1"/>
</dbReference>
<dbReference type="GO" id="GO:0005874">
    <property type="term" value="C:microtubule"/>
    <property type="evidence" value="ECO:0007669"/>
    <property type="project" value="TreeGrafter"/>
</dbReference>
<dbReference type="InterPro" id="IPR020850">
    <property type="entry name" value="GED_dom"/>
</dbReference>
<dbReference type="PANTHER" id="PTHR11566:SF21">
    <property type="entry name" value="DYNAMIN RELATED PROTEIN 1, ISOFORM A"/>
    <property type="match status" value="1"/>
</dbReference>
<accession>S8ABZ6</accession>
<dbReference type="GO" id="GO:0008017">
    <property type="term" value="F:microtubule binding"/>
    <property type="evidence" value="ECO:0007669"/>
    <property type="project" value="TreeGrafter"/>
</dbReference>
<dbReference type="Gene3D" id="3.40.50.300">
    <property type="entry name" value="P-loop containing nucleotide triphosphate hydrolases"/>
    <property type="match status" value="1"/>
</dbReference>
<dbReference type="InterPro" id="IPR001401">
    <property type="entry name" value="Dynamin_GTPase"/>
</dbReference>
<keyword evidence="2" id="KW-0342">GTP-binding</keyword>
<dbReference type="OMA" id="MDRTKSE"/>
<proteinExistence type="predicted"/>
<reference evidence="6 7" key="1">
    <citation type="journal article" date="2013" name="PLoS Genet.">
        <title>Genomic mechanisms accounting for the adaptation to parasitism in nematode-trapping fungi.</title>
        <authorList>
            <person name="Meerupati T."/>
            <person name="Andersson K.M."/>
            <person name="Friman E."/>
            <person name="Kumar D."/>
            <person name="Tunlid A."/>
            <person name="Ahren D."/>
        </authorList>
    </citation>
    <scope>NUCLEOTIDE SEQUENCE [LARGE SCALE GENOMIC DNA]</scope>
    <source>
        <strain evidence="6 7">CBS 200.50</strain>
    </source>
</reference>
<dbReference type="AlphaFoldDB" id="S8ABZ6"/>
<feature type="domain" description="GED" evidence="4">
    <location>
        <begin position="725"/>
        <end position="809"/>
    </location>
</feature>
<dbReference type="Pfam" id="PF00350">
    <property type="entry name" value="Dynamin_N"/>
    <property type="match status" value="1"/>
</dbReference>
<reference evidence="7" key="2">
    <citation type="submission" date="2013-04" db="EMBL/GenBank/DDBJ databases">
        <title>Genomic mechanisms accounting for the adaptation to parasitism in nematode-trapping fungi.</title>
        <authorList>
            <person name="Ahren D.G."/>
        </authorList>
    </citation>
    <scope>NUCLEOTIDE SEQUENCE [LARGE SCALE GENOMIC DNA]</scope>
    <source>
        <strain evidence="7">CBS 200.50</strain>
    </source>
</reference>
<organism evidence="6 7">
    <name type="scientific">Dactylellina haptotyla (strain CBS 200.50)</name>
    <name type="common">Nematode-trapping fungus</name>
    <name type="synonym">Monacrosporium haptotylum</name>
    <dbReference type="NCBI Taxonomy" id="1284197"/>
    <lineage>
        <taxon>Eukaryota</taxon>
        <taxon>Fungi</taxon>
        <taxon>Dikarya</taxon>
        <taxon>Ascomycota</taxon>
        <taxon>Pezizomycotina</taxon>
        <taxon>Orbiliomycetes</taxon>
        <taxon>Orbiliales</taxon>
        <taxon>Orbiliaceae</taxon>
        <taxon>Dactylellina</taxon>
    </lineage>
</organism>
<evidence type="ECO:0000256" key="2">
    <source>
        <dbReference type="ARBA" id="ARBA00023134"/>
    </source>
</evidence>
<dbReference type="PROSITE" id="PS51388">
    <property type="entry name" value="GED"/>
    <property type="match status" value="1"/>
</dbReference>
<evidence type="ECO:0000259" key="5">
    <source>
        <dbReference type="PROSITE" id="PS51718"/>
    </source>
</evidence>
<dbReference type="GO" id="GO:0016559">
    <property type="term" value="P:peroxisome fission"/>
    <property type="evidence" value="ECO:0007669"/>
    <property type="project" value="TreeGrafter"/>
</dbReference>
<dbReference type="PANTHER" id="PTHR11566">
    <property type="entry name" value="DYNAMIN"/>
    <property type="match status" value="1"/>
</dbReference>
<dbReference type="Pfam" id="PF01031">
    <property type="entry name" value="Dynamin_M"/>
    <property type="match status" value="1"/>
</dbReference>
<dbReference type="GO" id="GO:0005525">
    <property type="term" value="F:GTP binding"/>
    <property type="evidence" value="ECO:0007669"/>
    <property type="project" value="InterPro"/>
</dbReference>
<feature type="compositionally biased region" description="Basic and acidic residues" evidence="3">
    <location>
        <begin position="55"/>
        <end position="81"/>
    </location>
</feature>
<evidence type="ECO:0000256" key="3">
    <source>
        <dbReference type="SAM" id="MobiDB-lite"/>
    </source>
</evidence>
<dbReference type="CDD" id="cd08771">
    <property type="entry name" value="DLP_1"/>
    <property type="match status" value="1"/>
</dbReference>
<evidence type="ECO:0008006" key="8">
    <source>
        <dbReference type="Google" id="ProtNLM"/>
    </source>
</evidence>
<sequence length="809" mass="91575">MDFADAFSPDSSAMFSFGAGKSNRGGIGHNSARGSRQSIQKRRGARPRFSPIPKDTPESSHDDVNPAVHEDEPDEENKNEGDNISIHSNLDSTRVENTGDRGPHTHKNITNDLSIGTEEYRKLLDKIDKLRNLGVNKILGLPQLVVTGDQSSGKSSVLEALTGLPLPRSSGLCTRFATEISLRRSPLHKPVIITMKPSPTRGALDKIQQAKFDGFRKQIPENELTADKFLEVLNHASDIMGVPRPGQRSDTPAKGKSGFSDDLLCIELAGPHHGQFSIIDLPGLIRSVADQQRREDINLIRNLNLRYIQDDRSIILAVFAANVDVANQEVLQLAKDVDENGERTLGIITKPDRVEKGAENEVMRTAKNQSYRLTLGYFVVRNRGPTEMDSSRQDRDDAERAFFNQEKPWDTLPKERVGISTLKEFLGKLIFERFRKDLPLIQSEIEDHIQSCEESLRVLGQPRVSEKEQREYIMTTEYTAMEIIQDALQGCYVKEIFRENGYLKLRQHARSLNADMSESFIEYGNTIGFSDTLYPQDGEEGIGGRYRNGEFVETPEADNNILKWIEKEEAQSRGAELASVTNAFIHTSLFSKITENWQPIADNSFRKMRRLVKRFHETVMTVACKDEHVRQKLSEIHSPILLKILKAAKEELEEMIKAERGSVLLTENPDFLKTVEEFKEGRLTASFEPITKSSFHSPPVPNGIWNQDLRSVRDSISANLTNTKIITIHDDLRAYYRVARRRIVDGIIVQVFERKILCELQKLHNLNWASNLSKEALEELASEPALKAQEREDLTQKLEILKQALFTLE</sequence>
<dbReference type="GO" id="GO:0005739">
    <property type="term" value="C:mitochondrion"/>
    <property type="evidence" value="ECO:0007669"/>
    <property type="project" value="TreeGrafter"/>
</dbReference>
<dbReference type="InterPro" id="IPR045063">
    <property type="entry name" value="Dynamin_N"/>
</dbReference>
<dbReference type="OrthoDB" id="415706at2759"/>
<keyword evidence="7" id="KW-1185">Reference proteome</keyword>
<feature type="domain" description="Dynamin-type G" evidence="5">
    <location>
        <begin position="138"/>
        <end position="439"/>
    </location>
</feature>
<dbReference type="GO" id="GO:0006897">
    <property type="term" value="P:endocytosis"/>
    <property type="evidence" value="ECO:0007669"/>
    <property type="project" value="TreeGrafter"/>
</dbReference>
<gene>
    <name evidence="6" type="ORF">H072_5636</name>
</gene>
<feature type="region of interest" description="Disordered" evidence="3">
    <location>
        <begin position="1"/>
        <end position="110"/>
    </location>
</feature>
<dbReference type="Proteomes" id="UP000015100">
    <property type="component" value="Unassembled WGS sequence"/>
</dbReference>
<feature type="compositionally biased region" description="Basic and acidic residues" evidence="3">
    <location>
        <begin position="93"/>
        <end position="103"/>
    </location>
</feature>
<evidence type="ECO:0000313" key="6">
    <source>
        <dbReference type="EMBL" id="EPS40510.1"/>
    </source>
</evidence>
<dbReference type="InterPro" id="IPR022812">
    <property type="entry name" value="Dynamin"/>
</dbReference>
<name>S8ABZ6_DACHA</name>
<comment type="caution">
    <text evidence="6">The sequence shown here is derived from an EMBL/GenBank/DDBJ whole genome shotgun (WGS) entry which is preliminary data.</text>
</comment>
<evidence type="ECO:0000256" key="1">
    <source>
        <dbReference type="ARBA" id="ARBA00022741"/>
    </source>
</evidence>
<dbReference type="InterPro" id="IPR030381">
    <property type="entry name" value="G_DYNAMIN_dom"/>
</dbReference>
<dbReference type="EMBL" id="AQGS01000340">
    <property type="protein sequence ID" value="EPS40510.1"/>
    <property type="molecule type" value="Genomic_DNA"/>
</dbReference>
<dbReference type="InterPro" id="IPR027417">
    <property type="entry name" value="P-loop_NTPase"/>
</dbReference>
<dbReference type="GO" id="GO:0048312">
    <property type="term" value="P:intracellular distribution of mitochondria"/>
    <property type="evidence" value="ECO:0007669"/>
    <property type="project" value="TreeGrafter"/>
</dbReference>
<dbReference type="SMART" id="SM00053">
    <property type="entry name" value="DYNc"/>
    <property type="match status" value="1"/>
</dbReference>
<dbReference type="PROSITE" id="PS51718">
    <property type="entry name" value="G_DYNAMIN_2"/>
    <property type="match status" value="1"/>
</dbReference>